<name>A0A2J7Q4Y3_9NEOP</name>
<dbReference type="CDD" id="cd15489">
    <property type="entry name" value="PHD_SF"/>
    <property type="match status" value="1"/>
</dbReference>
<dbReference type="Gene3D" id="3.30.40.10">
    <property type="entry name" value="Zinc/RING finger domain, C3HC4 (zinc finger)"/>
    <property type="match status" value="1"/>
</dbReference>
<dbReference type="STRING" id="105785.A0A2J7Q4Y3"/>
<keyword evidence="2" id="KW-0863">Zinc-finger</keyword>
<feature type="region of interest" description="Disordered" evidence="4">
    <location>
        <begin position="95"/>
        <end position="115"/>
    </location>
</feature>
<accession>A0A2J7Q4Y3</accession>
<evidence type="ECO:0000313" key="6">
    <source>
        <dbReference type="EMBL" id="PNF23641.1"/>
    </source>
</evidence>
<keyword evidence="1" id="KW-0479">Metal-binding</keyword>
<evidence type="ECO:0000313" key="7">
    <source>
        <dbReference type="Proteomes" id="UP000235965"/>
    </source>
</evidence>
<dbReference type="SUPFAM" id="SSF57903">
    <property type="entry name" value="FYVE/PHD zinc finger"/>
    <property type="match status" value="1"/>
</dbReference>
<dbReference type="InterPro" id="IPR013083">
    <property type="entry name" value="Znf_RING/FYVE/PHD"/>
</dbReference>
<organism evidence="6 7">
    <name type="scientific">Cryptotermes secundus</name>
    <dbReference type="NCBI Taxonomy" id="105785"/>
    <lineage>
        <taxon>Eukaryota</taxon>
        <taxon>Metazoa</taxon>
        <taxon>Ecdysozoa</taxon>
        <taxon>Arthropoda</taxon>
        <taxon>Hexapoda</taxon>
        <taxon>Insecta</taxon>
        <taxon>Pterygota</taxon>
        <taxon>Neoptera</taxon>
        <taxon>Polyneoptera</taxon>
        <taxon>Dictyoptera</taxon>
        <taxon>Blattodea</taxon>
        <taxon>Blattoidea</taxon>
        <taxon>Termitoidae</taxon>
        <taxon>Kalotermitidae</taxon>
        <taxon>Cryptotermitinae</taxon>
        <taxon>Cryptotermes</taxon>
    </lineage>
</organism>
<dbReference type="InterPro" id="IPR001965">
    <property type="entry name" value="Znf_PHD"/>
</dbReference>
<reference evidence="6 7" key="1">
    <citation type="submission" date="2017-12" db="EMBL/GenBank/DDBJ databases">
        <title>Hemimetabolous genomes reveal molecular basis of termite eusociality.</title>
        <authorList>
            <person name="Harrison M.C."/>
            <person name="Jongepier E."/>
            <person name="Robertson H.M."/>
            <person name="Arning N."/>
            <person name="Bitard-Feildel T."/>
            <person name="Chao H."/>
            <person name="Childers C.P."/>
            <person name="Dinh H."/>
            <person name="Doddapaneni H."/>
            <person name="Dugan S."/>
            <person name="Gowin J."/>
            <person name="Greiner C."/>
            <person name="Han Y."/>
            <person name="Hu H."/>
            <person name="Hughes D.S.T."/>
            <person name="Huylmans A.-K."/>
            <person name="Kemena C."/>
            <person name="Kremer L.P.M."/>
            <person name="Lee S.L."/>
            <person name="Lopez-Ezquerra A."/>
            <person name="Mallet L."/>
            <person name="Monroy-Kuhn J.M."/>
            <person name="Moser A."/>
            <person name="Murali S.C."/>
            <person name="Muzny D.M."/>
            <person name="Otani S."/>
            <person name="Piulachs M.-D."/>
            <person name="Poelchau M."/>
            <person name="Qu J."/>
            <person name="Schaub F."/>
            <person name="Wada-Katsumata A."/>
            <person name="Worley K.C."/>
            <person name="Xie Q."/>
            <person name="Ylla G."/>
            <person name="Poulsen M."/>
            <person name="Gibbs R.A."/>
            <person name="Schal C."/>
            <person name="Richards S."/>
            <person name="Belles X."/>
            <person name="Korb J."/>
            <person name="Bornberg-Bauer E."/>
        </authorList>
    </citation>
    <scope>NUCLEOTIDE SEQUENCE [LARGE SCALE GENOMIC DNA]</scope>
    <source>
        <tissue evidence="6">Whole body</tissue>
    </source>
</reference>
<dbReference type="AlphaFoldDB" id="A0A2J7Q4Y3"/>
<protein>
    <recommendedName>
        <fullName evidence="5">Zinc finger PHD-type domain-containing protein</fullName>
    </recommendedName>
</protein>
<comment type="caution">
    <text evidence="6">The sequence shown here is derived from an EMBL/GenBank/DDBJ whole genome shotgun (WGS) entry which is preliminary data.</text>
</comment>
<dbReference type="Proteomes" id="UP000235965">
    <property type="component" value="Unassembled WGS sequence"/>
</dbReference>
<feature type="compositionally biased region" description="Polar residues" evidence="4">
    <location>
        <begin position="95"/>
        <end position="110"/>
    </location>
</feature>
<dbReference type="InterPro" id="IPR019786">
    <property type="entry name" value="Zinc_finger_PHD-type_CS"/>
</dbReference>
<evidence type="ECO:0000259" key="5">
    <source>
        <dbReference type="SMART" id="SM00249"/>
    </source>
</evidence>
<dbReference type="EMBL" id="NEVH01018373">
    <property type="protein sequence ID" value="PNF23641.1"/>
    <property type="molecule type" value="Genomic_DNA"/>
</dbReference>
<feature type="domain" description="Zinc finger PHD-type" evidence="5">
    <location>
        <begin position="212"/>
        <end position="254"/>
    </location>
</feature>
<gene>
    <name evidence="6" type="ORF">B7P43_G03053</name>
</gene>
<proteinExistence type="predicted"/>
<dbReference type="SMART" id="SM00249">
    <property type="entry name" value="PHD"/>
    <property type="match status" value="1"/>
</dbReference>
<dbReference type="InParanoid" id="A0A2J7Q4Y3"/>
<evidence type="ECO:0000256" key="1">
    <source>
        <dbReference type="ARBA" id="ARBA00022723"/>
    </source>
</evidence>
<keyword evidence="3" id="KW-0862">Zinc</keyword>
<evidence type="ECO:0000256" key="3">
    <source>
        <dbReference type="ARBA" id="ARBA00022833"/>
    </source>
</evidence>
<evidence type="ECO:0000256" key="4">
    <source>
        <dbReference type="SAM" id="MobiDB-lite"/>
    </source>
</evidence>
<evidence type="ECO:0000256" key="2">
    <source>
        <dbReference type="ARBA" id="ARBA00022771"/>
    </source>
</evidence>
<dbReference type="PROSITE" id="PS01359">
    <property type="entry name" value="ZF_PHD_1"/>
    <property type="match status" value="1"/>
</dbReference>
<dbReference type="GO" id="GO:0008270">
    <property type="term" value="F:zinc ion binding"/>
    <property type="evidence" value="ECO:0007669"/>
    <property type="project" value="UniProtKB-KW"/>
</dbReference>
<keyword evidence="7" id="KW-1185">Reference proteome</keyword>
<dbReference type="InterPro" id="IPR011011">
    <property type="entry name" value="Znf_FYVE_PHD"/>
</dbReference>
<sequence length="254" mass="27885">MEKFLRKKRSEGKPEVVTQFHIARLFGKAYGRAATIGTAMNGFAKTGVWPVNRDVFQDCHFVAAMQFETDDVPVVGLEVPDASLTAFINGLSHDTQAPGSKSVATTSGTESEPLPADASTLLSKVQVSLGEISPIPSKISVAKASNKAQKTILITSSPHKQILEKAEKKTKGRRDTAVKRRLQTSGPEKTVKAKLSLPSVNRPINSNEDSWFCAICCDDFKEDMIQCLSCKQWVHEKCAGVRKGMKMYYCEKCN</sequence>